<sequence length="350" mass="39584">MNNRIKIGLFFASAIATLTAYGALFQYSTGAPGVASWWLKDVFVKKEQISKKTPGKRIVILSGSNGLFGFDGELISKETGMPVVNLAMHASLDMKFYEWVVERNVRKGDIVIIPVELNYYTLNDQYNSWFIDNIMAWGNDYLKWLGPVDYFKFMSHVELKKVASGALSNWFINHGSTYKSKLHDENEIKSHKYDGSFHEYDFRSVDNYGDILAPDENKRDALSLINDQDNNRAGLYYMKNADVTPYGVDSVSSLVKKVESAGAKAVLTWPSTMNTKYFNKNDKQSVEWVDKIKTSMSSVGVEMMCSPWSVNIDQKLFYDTAYHLNKAGANQRSLAVIDCLKDNGIIKPPL</sequence>
<organism evidence="1 2">
    <name type="scientific">Cronobacter sakazakii</name>
    <name type="common">Enterobacter sakazakii</name>
    <dbReference type="NCBI Taxonomy" id="28141"/>
    <lineage>
        <taxon>Bacteria</taxon>
        <taxon>Pseudomonadati</taxon>
        <taxon>Pseudomonadota</taxon>
        <taxon>Gammaproteobacteria</taxon>
        <taxon>Enterobacterales</taxon>
        <taxon>Enterobacteriaceae</taxon>
        <taxon>Cronobacter</taxon>
    </lineage>
</organism>
<dbReference type="AlphaFoldDB" id="A0AA45HGH3"/>
<evidence type="ECO:0000313" key="1">
    <source>
        <dbReference type="EMBL" id="PUW06900.1"/>
    </source>
</evidence>
<evidence type="ECO:0000313" key="2">
    <source>
        <dbReference type="Proteomes" id="UP000244856"/>
    </source>
</evidence>
<name>A0AA45HGH3_CROSK</name>
<dbReference type="RefSeq" id="WP_085107374.1">
    <property type="nucleotide sequence ID" value="NZ_NCTU01000002.1"/>
</dbReference>
<gene>
    <name evidence="1" type="ORF">B7T07_01175</name>
</gene>
<accession>A0AA45HGH3</accession>
<reference evidence="1 2" key="1">
    <citation type="submission" date="2017-04" db="EMBL/GenBank/DDBJ databases">
        <title>Cronobacter sakazakii, ST83 Lineage Isolates.</title>
        <authorList>
            <person name="Chase H."/>
            <person name="Tall B."/>
            <person name="Gopinath G."/>
            <person name="Lehner A."/>
        </authorList>
    </citation>
    <scope>NUCLEOTIDE SEQUENCE [LARGE SCALE GENOMIC DNA]</scope>
    <source>
        <strain evidence="1 2">MOD1_Comp15</strain>
    </source>
</reference>
<comment type="caution">
    <text evidence="1">The sequence shown here is derived from an EMBL/GenBank/DDBJ whole genome shotgun (WGS) entry which is preliminary data.</text>
</comment>
<proteinExistence type="predicted"/>
<evidence type="ECO:0008006" key="3">
    <source>
        <dbReference type="Google" id="ProtNLM"/>
    </source>
</evidence>
<protein>
    <recommendedName>
        <fullName evidence="3">DUF1574 domain-containing protein</fullName>
    </recommendedName>
</protein>
<dbReference type="Proteomes" id="UP000244856">
    <property type="component" value="Unassembled WGS sequence"/>
</dbReference>
<dbReference type="EMBL" id="NCTU01000002">
    <property type="protein sequence ID" value="PUW06900.1"/>
    <property type="molecule type" value="Genomic_DNA"/>
</dbReference>